<dbReference type="Pfam" id="PF25906">
    <property type="entry name" value="PucR-like_N"/>
    <property type="match status" value="1"/>
</dbReference>
<name>A0A543INL8_9ACTN</name>
<proteinExistence type="predicted"/>
<reference evidence="2 3" key="1">
    <citation type="submission" date="2019-06" db="EMBL/GenBank/DDBJ databases">
        <title>Sequencing the genomes of 1000 actinobacteria strains.</title>
        <authorList>
            <person name="Klenk H.-P."/>
        </authorList>
    </citation>
    <scope>NUCLEOTIDE SEQUENCE [LARGE SCALE GENOMIC DNA]</scope>
    <source>
        <strain evidence="2 3">DSM 45043</strain>
    </source>
</reference>
<organism evidence="2 3">
    <name type="scientific">Actinomadura hallensis</name>
    <dbReference type="NCBI Taxonomy" id="337895"/>
    <lineage>
        <taxon>Bacteria</taxon>
        <taxon>Bacillati</taxon>
        <taxon>Actinomycetota</taxon>
        <taxon>Actinomycetes</taxon>
        <taxon>Streptosporangiales</taxon>
        <taxon>Thermomonosporaceae</taxon>
        <taxon>Actinomadura</taxon>
    </lineage>
</organism>
<accession>A0A543INL8</accession>
<comment type="caution">
    <text evidence="2">The sequence shown here is derived from an EMBL/GenBank/DDBJ whole genome shotgun (WGS) entry which is preliminary data.</text>
</comment>
<protein>
    <recommendedName>
        <fullName evidence="1">PucR-like N-terminal domain-containing protein</fullName>
    </recommendedName>
</protein>
<dbReference type="RefSeq" id="WP_141973702.1">
    <property type="nucleotide sequence ID" value="NZ_VFPO01000001.1"/>
</dbReference>
<dbReference type="EMBL" id="VFPO01000001">
    <property type="protein sequence ID" value="TQM72193.1"/>
    <property type="molecule type" value="Genomic_DNA"/>
</dbReference>
<feature type="domain" description="PucR-like N-terminal" evidence="1">
    <location>
        <begin position="3"/>
        <end position="138"/>
    </location>
</feature>
<dbReference type="OrthoDB" id="3479784at2"/>
<evidence type="ECO:0000313" key="3">
    <source>
        <dbReference type="Proteomes" id="UP000316706"/>
    </source>
</evidence>
<dbReference type="AlphaFoldDB" id="A0A543INL8"/>
<evidence type="ECO:0000313" key="2">
    <source>
        <dbReference type="EMBL" id="TQM72193.1"/>
    </source>
</evidence>
<dbReference type="InterPro" id="IPR058663">
    <property type="entry name" value="PucR-like_N"/>
</dbReference>
<evidence type="ECO:0000259" key="1">
    <source>
        <dbReference type="Pfam" id="PF25906"/>
    </source>
</evidence>
<gene>
    <name evidence="2" type="ORF">FHX41_5987</name>
</gene>
<keyword evidence="3" id="KW-1185">Reference proteome</keyword>
<dbReference type="Proteomes" id="UP000316706">
    <property type="component" value="Unassembled WGS sequence"/>
</dbReference>
<sequence length="146" mass="15745">MKPDLERFLTDRVDEIAAEIVQEISARVPGYAHVRAGAVGTLVRGALAAYLGARDKTGVLEAFRVLGAGEARAGQDVRRFESALRAGARVLVRRTASAAARFYPPTGEYITVMETAFSAEKEIVEAAVEGHHLASLRALHPLFSQN</sequence>